<keyword evidence="2" id="KW-1185">Reference proteome</keyword>
<organism evidence="2 3">
    <name type="scientific">Enhydra lutris kenyoni</name>
    <name type="common">northern sea otter</name>
    <dbReference type="NCBI Taxonomy" id="391180"/>
    <lineage>
        <taxon>Eukaryota</taxon>
        <taxon>Metazoa</taxon>
        <taxon>Chordata</taxon>
        <taxon>Craniata</taxon>
        <taxon>Vertebrata</taxon>
        <taxon>Euteleostomi</taxon>
        <taxon>Mammalia</taxon>
        <taxon>Eutheria</taxon>
        <taxon>Laurasiatheria</taxon>
        <taxon>Carnivora</taxon>
        <taxon>Caniformia</taxon>
        <taxon>Musteloidea</taxon>
        <taxon>Mustelidae</taxon>
        <taxon>Lutrinae</taxon>
        <taxon>Enhydra</taxon>
    </lineage>
</organism>
<proteinExistence type="predicted"/>
<name>A0A2Y9IQW4_ENHLU</name>
<feature type="transmembrane region" description="Helical" evidence="1">
    <location>
        <begin position="120"/>
        <end position="147"/>
    </location>
</feature>
<accession>A0A2Y9IQW4</accession>
<gene>
    <name evidence="3" type="primary">LOC111140437</name>
</gene>
<sequence>MYLTRPHLTEEGNALFPSQVPHRTQQLVSAWNTAQDQVNKTIHFDEVQLLRICPVLLLEGQCMRWGEPQKQTVPHPVMQEGLENQRPESCWSEGHRAAFKPMNLSSSHVPTVKSEPMAELVLVAIAEAAVKTLFLLLCLVILMLILLPVSAPS</sequence>
<dbReference type="RefSeq" id="XP_022348400.1">
    <property type="nucleotide sequence ID" value="XM_022492692.1"/>
</dbReference>
<dbReference type="AlphaFoldDB" id="A0A2Y9IQW4"/>
<protein>
    <submittedName>
        <fullName evidence="3">Uncharacterized protein LOC111140437 isoform X3</fullName>
    </submittedName>
</protein>
<evidence type="ECO:0000256" key="1">
    <source>
        <dbReference type="SAM" id="Phobius"/>
    </source>
</evidence>
<dbReference type="GeneID" id="111140437"/>
<reference evidence="3" key="1">
    <citation type="submission" date="2025-08" db="UniProtKB">
        <authorList>
            <consortium name="RefSeq"/>
        </authorList>
    </citation>
    <scope>IDENTIFICATION</scope>
    <source>
        <tissue evidence="3">Blood</tissue>
    </source>
</reference>
<keyword evidence="1" id="KW-1133">Transmembrane helix</keyword>
<evidence type="ECO:0000313" key="3">
    <source>
        <dbReference type="RefSeq" id="XP_022348400.1"/>
    </source>
</evidence>
<dbReference type="Proteomes" id="UP000248482">
    <property type="component" value="Unplaced"/>
</dbReference>
<evidence type="ECO:0000313" key="2">
    <source>
        <dbReference type="Proteomes" id="UP000248482"/>
    </source>
</evidence>
<keyword evidence="1" id="KW-0472">Membrane</keyword>
<keyword evidence="1" id="KW-0812">Transmembrane</keyword>